<proteinExistence type="predicted"/>
<reference evidence="4 6" key="1">
    <citation type="submission" date="2015-11" db="EMBL/GenBank/DDBJ databases">
        <title>Genomic analysis of 38 Legionella species identifies large and diverse effector repertoires.</title>
        <authorList>
            <person name="Burstein D."/>
            <person name="Amaro F."/>
            <person name="Zusman T."/>
            <person name="Lifshitz Z."/>
            <person name="Cohen O."/>
            <person name="Gilbert J.A."/>
            <person name="Pupko T."/>
            <person name="Shuman H.A."/>
            <person name="Segal G."/>
        </authorList>
    </citation>
    <scope>NUCLEOTIDE SEQUENCE [LARGE SCALE GENOMIC DNA]</scope>
    <source>
        <strain evidence="4 6">CDC#1442-AUS-E</strain>
    </source>
</reference>
<dbReference type="AlphaFoldDB" id="A0A0W0XPK4"/>
<dbReference type="PANTHER" id="PTHR44591">
    <property type="entry name" value="STRESS RESPONSE REGULATOR PROTEIN 1"/>
    <property type="match status" value="1"/>
</dbReference>
<dbReference type="SMART" id="SM00448">
    <property type="entry name" value="REC"/>
    <property type="match status" value="1"/>
</dbReference>
<dbReference type="Gene3D" id="3.40.50.2300">
    <property type="match status" value="1"/>
</dbReference>
<dbReference type="PANTHER" id="PTHR44591:SF3">
    <property type="entry name" value="RESPONSE REGULATORY DOMAIN-CONTAINING PROTEIN"/>
    <property type="match status" value="1"/>
</dbReference>
<feature type="modified residue" description="4-aspartylphosphate" evidence="2">
    <location>
        <position position="54"/>
    </location>
</feature>
<gene>
    <name evidence="4" type="primary">gacA</name>
    <name evidence="5" type="ORF">B1207_06670</name>
    <name evidence="4" type="ORF">Lqui_2451</name>
</gene>
<sequence length="119" mass="13318">MGQKILIVDDSATARALFRACLFGDPDYEVIQASQWEDAVEKAESEQPFLIVLDYNMPEKSGSEIAKIMMDRGIDTHYVLLSANTQQAIINEVKALGFFDVLEKPVSTEEVHALLERLS</sequence>
<comment type="caution">
    <text evidence="4">The sequence shown here is derived from an EMBL/GenBank/DDBJ whole genome shotgun (WGS) entry which is preliminary data.</text>
</comment>
<evidence type="ECO:0000313" key="5">
    <source>
        <dbReference type="EMBL" id="RAP37098.1"/>
    </source>
</evidence>
<dbReference type="InterPro" id="IPR011006">
    <property type="entry name" value="CheY-like_superfamily"/>
</dbReference>
<evidence type="ECO:0000259" key="3">
    <source>
        <dbReference type="PROSITE" id="PS50110"/>
    </source>
</evidence>
<organism evidence="4 6">
    <name type="scientific">Legionella quinlivanii</name>
    <dbReference type="NCBI Taxonomy" id="45073"/>
    <lineage>
        <taxon>Bacteria</taxon>
        <taxon>Pseudomonadati</taxon>
        <taxon>Pseudomonadota</taxon>
        <taxon>Gammaproteobacteria</taxon>
        <taxon>Legionellales</taxon>
        <taxon>Legionellaceae</taxon>
        <taxon>Legionella</taxon>
    </lineage>
</organism>
<dbReference type="Proteomes" id="UP000249458">
    <property type="component" value="Unassembled WGS sequence"/>
</dbReference>
<evidence type="ECO:0000313" key="4">
    <source>
        <dbReference type="EMBL" id="KTD46526.1"/>
    </source>
</evidence>
<keyword evidence="6" id="KW-1185">Reference proteome</keyword>
<dbReference type="EMBL" id="LNYS01000022">
    <property type="protein sequence ID" value="KTD46526.1"/>
    <property type="molecule type" value="Genomic_DNA"/>
</dbReference>
<dbReference type="EMBL" id="MVJN01000004">
    <property type="protein sequence ID" value="RAP37098.1"/>
    <property type="molecule type" value="Genomic_DNA"/>
</dbReference>
<evidence type="ECO:0000256" key="1">
    <source>
        <dbReference type="ARBA" id="ARBA00022553"/>
    </source>
</evidence>
<accession>A0A0W0XPK4</accession>
<dbReference type="InterPro" id="IPR001789">
    <property type="entry name" value="Sig_transdc_resp-reg_receiver"/>
</dbReference>
<evidence type="ECO:0000313" key="7">
    <source>
        <dbReference type="Proteomes" id="UP000249458"/>
    </source>
</evidence>
<dbReference type="InterPro" id="IPR050595">
    <property type="entry name" value="Bact_response_regulator"/>
</dbReference>
<dbReference type="GO" id="GO:0000160">
    <property type="term" value="P:phosphorelay signal transduction system"/>
    <property type="evidence" value="ECO:0007669"/>
    <property type="project" value="InterPro"/>
</dbReference>
<reference evidence="5 7" key="2">
    <citation type="submission" date="2017-02" db="EMBL/GenBank/DDBJ databases">
        <title>Legionella quilivanii strain from human: case report and whole genome sequencing analysis.</title>
        <authorList>
            <person name="Lalancette C."/>
            <person name="Leduc J.-M."/>
            <person name="Levesque S."/>
            <person name="Fournier E."/>
            <person name="Saoud J."/>
            <person name="Faucher S.P."/>
            <person name="Bernard K."/>
            <person name="Martineau C."/>
            <person name="Longtin J."/>
        </authorList>
    </citation>
    <scope>NUCLEOTIDE SEQUENCE [LARGE SCALE GENOMIC DNA]</scope>
    <source>
        <strain evidence="5 7">ID143958</strain>
    </source>
</reference>
<keyword evidence="1 2" id="KW-0597">Phosphoprotein</keyword>
<dbReference type="PROSITE" id="PS50110">
    <property type="entry name" value="RESPONSE_REGULATORY"/>
    <property type="match status" value="1"/>
</dbReference>
<protein>
    <submittedName>
        <fullName evidence="4">Response regulator gacA</fullName>
    </submittedName>
</protein>
<feature type="domain" description="Response regulatory" evidence="3">
    <location>
        <begin position="4"/>
        <end position="119"/>
    </location>
</feature>
<evidence type="ECO:0000313" key="6">
    <source>
        <dbReference type="Proteomes" id="UP000054618"/>
    </source>
</evidence>
<dbReference type="Pfam" id="PF00072">
    <property type="entry name" value="Response_reg"/>
    <property type="match status" value="1"/>
</dbReference>
<dbReference type="STRING" id="45073.Lqui_2451"/>
<dbReference type="SUPFAM" id="SSF52172">
    <property type="entry name" value="CheY-like"/>
    <property type="match status" value="1"/>
</dbReference>
<evidence type="ECO:0000256" key="2">
    <source>
        <dbReference type="PROSITE-ProRule" id="PRU00169"/>
    </source>
</evidence>
<dbReference type="Proteomes" id="UP000054618">
    <property type="component" value="Unassembled WGS sequence"/>
</dbReference>
<dbReference type="RefSeq" id="WP_112219215.1">
    <property type="nucleotide sequence ID" value="NZ_CAAAIK010000008.1"/>
</dbReference>
<name>A0A0W0XPK4_9GAMM</name>
<dbReference type="PATRIC" id="fig|45073.5.peg.2592"/>